<keyword evidence="2" id="KW-1185">Reference proteome</keyword>
<dbReference type="AlphaFoldDB" id="A0A9Q1CTE0"/>
<evidence type="ECO:0000313" key="1">
    <source>
        <dbReference type="EMBL" id="KAJ8050740.1"/>
    </source>
</evidence>
<sequence>MLFNAESTWCIRTGPSFDVTMGSFEGAETRELVGLYILSQFQHININAGLYRDGRLAVCKTTPRQTDITKKEISKIFANNNLKIEIEANKKVVNFLNLTLDLYTGTYKPYLKPNNTPLYVHKKSNLLNNCFPPEDKLHPYYSTETQ</sequence>
<proteinExistence type="predicted"/>
<organism evidence="1 2">
    <name type="scientific">Holothuria leucospilota</name>
    <name type="common">Black long sea cucumber</name>
    <name type="synonym">Mertensiothuria leucospilota</name>
    <dbReference type="NCBI Taxonomy" id="206669"/>
    <lineage>
        <taxon>Eukaryota</taxon>
        <taxon>Metazoa</taxon>
        <taxon>Echinodermata</taxon>
        <taxon>Eleutherozoa</taxon>
        <taxon>Echinozoa</taxon>
        <taxon>Holothuroidea</taxon>
        <taxon>Aspidochirotacea</taxon>
        <taxon>Aspidochirotida</taxon>
        <taxon>Holothuriidae</taxon>
        <taxon>Holothuria</taxon>
    </lineage>
</organism>
<accession>A0A9Q1CTE0</accession>
<evidence type="ECO:0000313" key="2">
    <source>
        <dbReference type="Proteomes" id="UP001152320"/>
    </source>
</evidence>
<reference evidence="1" key="1">
    <citation type="submission" date="2021-10" db="EMBL/GenBank/DDBJ databases">
        <title>Tropical sea cucumber genome reveals ecological adaptation and Cuvierian tubules defense mechanism.</title>
        <authorList>
            <person name="Chen T."/>
        </authorList>
    </citation>
    <scope>NUCLEOTIDE SEQUENCE</scope>
    <source>
        <strain evidence="1">Nanhai2018</strain>
        <tissue evidence="1">Muscle</tissue>
    </source>
</reference>
<dbReference type="Proteomes" id="UP001152320">
    <property type="component" value="Chromosome 1"/>
</dbReference>
<protein>
    <submittedName>
        <fullName evidence="1">Uncharacterized protein</fullName>
    </submittedName>
</protein>
<gene>
    <name evidence="1" type="ORF">HOLleu_04051</name>
</gene>
<dbReference type="EMBL" id="JAIZAY010000001">
    <property type="protein sequence ID" value="KAJ8050740.1"/>
    <property type="molecule type" value="Genomic_DNA"/>
</dbReference>
<comment type="caution">
    <text evidence="1">The sequence shown here is derived from an EMBL/GenBank/DDBJ whole genome shotgun (WGS) entry which is preliminary data.</text>
</comment>
<name>A0A9Q1CTE0_HOLLE</name>
<dbReference type="OrthoDB" id="6139982at2759"/>